<evidence type="ECO:0000313" key="3">
    <source>
        <dbReference type="EnsemblMetazoa" id="ASIC021795-PA"/>
    </source>
</evidence>
<dbReference type="OrthoDB" id="8436363at2759"/>
<dbReference type="PANTHER" id="PTHR24114:SF50">
    <property type="entry name" value="RNI-LIKE PROTEIN"/>
    <property type="match status" value="1"/>
</dbReference>
<dbReference type="VEuPathDB" id="VectorBase:ASIC021795"/>
<evidence type="ECO:0000256" key="1">
    <source>
        <dbReference type="SAM" id="MobiDB-lite"/>
    </source>
</evidence>
<keyword evidence="4" id="KW-1185">Reference proteome</keyword>
<proteinExistence type="predicted"/>
<accession>A0A084WTL7</accession>
<dbReference type="Gene3D" id="3.80.10.10">
    <property type="entry name" value="Ribonuclease Inhibitor"/>
    <property type="match status" value="1"/>
</dbReference>
<gene>
    <name evidence="2" type="ORF">ZHAS_00021795</name>
</gene>
<feature type="region of interest" description="Disordered" evidence="1">
    <location>
        <begin position="480"/>
        <end position="505"/>
    </location>
</feature>
<dbReference type="PANTHER" id="PTHR24114">
    <property type="entry name" value="LEUCINE RICH REPEAT FAMILY PROTEIN"/>
    <property type="match status" value="1"/>
</dbReference>
<dbReference type="InterPro" id="IPR052394">
    <property type="entry name" value="LRR-containing"/>
</dbReference>
<dbReference type="OMA" id="CRIGTNG"/>
<organism evidence="2">
    <name type="scientific">Anopheles sinensis</name>
    <name type="common">Mosquito</name>
    <dbReference type="NCBI Taxonomy" id="74873"/>
    <lineage>
        <taxon>Eukaryota</taxon>
        <taxon>Metazoa</taxon>
        <taxon>Ecdysozoa</taxon>
        <taxon>Arthropoda</taxon>
        <taxon>Hexapoda</taxon>
        <taxon>Insecta</taxon>
        <taxon>Pterygota</taxon>
        <taxon>Neoptera</taxon>
        <taxon>Endopterygota</taxon>
        <taxon>Diptera</taxon>
        <taxon>Nematocera</taxon>
        <taxon>Culicoidea</taxon>
        <taxon>Culicidae</taxon>
        <taxon>Anophelinae</taxon>
        <taxon>Anopheles</taxon>
    </lineage>
</organism>
<sequence>MSSKLAVTLADKSPVCYQACPFRVSSQVTVVDDSDKFVPPENPLDQLASVSDGPATHAVSTIEWYRSRSHAFGTTRFTCIESLLKAAELQASETIKLDFNRCGYTNLHVQIALDTLLNRIRPQCLTELRLCRNRLFNPSLAQVLGNVLQEFQTIAYLSISFNTLDDDCIGILGDALSNSGVRTFEANHCQITDKGGSLFFTAMTYSDCIESIQLNWNHLGMASGVAIGKFLSVQRSLVELSLSGNHLYPESQSIVPLLQGLIGNEMLEGLELSWNGLRGEDFGRALVKAVPQSKLKRLNLEHNLLASEEMMFLVRMLKKSETLLELRLGGNSFEEESSQEIVRTAGRHTSLVLLSFGRFHFVSQRTAKLCEFFKRKTPSKQFTYQGVLLANPPRPVDLQEMLLERCRFLAMKPKKAKLKRDVGHLMLQFKGQQNAVLTRDEFLLAMKQFGAKLDRALIDALMDAFAAQKGYVDTGTMAEKYLSRHPTDPPEKAPKATKGKSNKKK</sequence>
<dbReference type="AlphaFoldDB" id="A0A084WTL7"/>
<dbReference type="VEuPathDB" id="VectorBase:ASIS022098"/>
<dbReference type="EnsemblMetazoa" id="ASIC021795-RA">
    <property type="protein sequence ID" value="ASIC021795-PA"/>
    <property type="gene ID" value="ASIC021795"/>
</dbReference>
<protein>
    <submittedName>
        <fullName evidence="2">AGAP012977-PA-like protein</fullName>
    </submittedName>
</protein>
<reference evidence="3" key="2">
    <citation type="submission" date="2020-05" db="UniProtKB">
        <authorList>
            <consortium name="EnsemblMetazoa"/>
        </authorList>
    </citation>
    <scope>IDENTIFICATION</scope>
</reference>
<dbReference type="SUPFAM" id="SSF52047">
    <property type="entry name" value="RNI-like"/>
    <property type="match status" value="1"/>
</dbReference>
<dbReference type="STRING" id="74873.A0A084WTL7"/>
<dbReference type="Proteomes" id="UP000030765">
    <property type="component" value="Unassembled WGS sequence"/>
</dbReference>
<reference evidence="2 4" key="1">
    <citation type="journal article" date="2014" name="BMC Genomics">
        <title>Genome sequence of Anopheles sinensis provides insight into genetics basis of mosquito competence for malaria parasites.</title>
        <authorList>
            <person name="Zhou D."/>
            <person name="Zhang D."/>
            <person name="Ding G."/>
            <person name="Shi L."/>
            <person name="Hou Q."/>
            <person name="Ye Y."/>
            <person name="Xu Y."/>
            <person name="Zhou H."/>
            <person name="Xiong C."/>
            <person name="Li S."/>
            <person name="Yu J."/>
            <person name="Hong S."/>
            <person name="Yu X."/>
            <person name="Zou P."/>
            <person name="Chen C."/>
            <person name="Chang X."/>
            <person name="Wang W."/>
            <person name="Lv Y."/>
            <person name="Sun Y."/>
            <person name="Ma L."/>
            <person name="Shen B."/>
            <person name="Zhu C."/>
        </authorList>
    </citation>
    <scope>NUCLEOTIDE SEQUENCE [LARGE SCALE GENOMIC DNA]</scope>
</reference>
<dbReference type="InterPro" id="IPR032675">
    <property type="entry name" value="LRR_dom_sf"/>
</dbReference>
<feature type="compositionally biased region" description="Basic residues" evidence="1">
    <location>
        <begin position="495"/>
        <end position="505"/>
    </location>
</feature>
<feature type="compositionally biased region" description="Basic and acidic residues" evidence="1">
    <location>
        <begin position="481"/>
        <end position="494"/>
    </location>
</feature>
<dbReference type="EMBL" id="KE525420">
    <property type="protein sequence ID" value="KFB53561.1"/>
    <property type="molecule type" value="Genomic_DNA"/>
</dbReference>
<evidence type="ECO:0000313" key="2">
    <source>
        <dbReference type="EMBL" id="KFB53561.1"/>
    </source>
</evidence>
<name>A0A084WTL7_ANOSI</name>
<evidence type="ECO:0000313" key="4">
    <source>
        <dbReference type="Proteomes" id="UP000030765"/>
    </source>
</evidence>
<dbReference type="EMBL" id="ATLV01026902">
    <property type="status" value="NOT_ANNOTATED_CDS"/>
    <property type="molecule type" value="Genomic_DNA"/>
</dbReference>